<dbReference type="InterPro" id="IPR032675">
    <property type="entry name" value="LRR_dom_sf"/>
</dbReference>
<name>H3A7T5_LATCH</name>
<evidence type="ECO:0000313" key="31">
    <source>
        <dbReference type="Ensembl" id="ENSLACP00000005706.1"/>
    </source>
</evidence>
<evidence type="ECO:0000256" key="26">
    <source>
        <dbReference type="ARBA" id="ARBA00040040"/>
    </source>
</evidence>
<dbReference type="InterPro" id="IPR007111">
    <property type="entry name" value="NACHT_NTPase"/>
</dbReference>
<dbReference type="AlphaFoldDB" id="H3A7T5"/>
<keyword evidence="17" id="KW-0832">Ubl conjugation</keyword>
<evidence type="ECO:0000256" key="2">
    <source>
        <dbReference type="ARBA" id="ARBA00004173"/>
    </source>
</evidence>
<feature type="domain" description="Pyrin" evidence="29">
    <location>
        <begin position="1"/>
        <end position="93"/>
    </location>
</feature>
<feature type="domain" description="NACHT" evidence="30">
    <location>
        <begin position="236"/>
        <end position="441"/>
    </location>
</feature>
<evidence type="ECO:0000256" key="15">
    <source>
        <dbReference type="ARBA" id="ARBA00022824"/>
    </source>
</evidence>
<dbReference type="InterPro" id="IPR001611">
    <property type="entry name" value="Leu-rich_rpt"/>
</dbReference>
<keyword evidence="14" id="KW-0378">Hydrolase</keyword>
<dbReference type="EMBL" id="AFYH01114012">
    <property type="status" value="NOT_ANNOTATED_CDS"/>
    <property type="molecule type" value="Genomic_DNA"/>
</dbReference>
<keyword evidence="20" id="KW-0496">Mitochondrion</keyword>
<evidence type="ECO:0000256" key="8">
    <source>
        <dbReference type="ARBA" id="ARBA00022490"/>
    </source>
</evidence>
<protein>
    <recommendedName>
        <fullName evidence="26">NACHT, LRR and PYD domains-containing protein 3</fullName>
    </recommendedName>
</protein>
<evidence type="ECO:0000256" key="16">
    <source>
        <dbReference type="ARBA" id="ARBA00022840"/>
    </source>
</evidence>
<keyword evidence="24" id="KW-0206">Cytoskeleton</keyword>
<keyword evidence="21" id="KW-0010">Activator</keyword>
<dbReference type="GO" id="GO:0006954">
    <property type="term" value="P:inflammatory response"/>
    <property type="evidence" value="ECO:0007669"/>
    <property type="project" value="UniProtKB-KW"/>
</dbReference>
<dbReference type="Gene3D" id="3.80.10.10">
    <property type="entry name" value="Ribonuclease Inhibitor"/>
    <property type="match status" value="2"/>
</dbReference>
<evidence type="ECO:0000259" key="30">
    <source>
        <dbReference type="PROSITE" id="PS50837"/>
    </source>
</evidence>
<dbReference type="GO" id="GO:0045087">
    <property type="term" value="P:innate immune response"/>
    <property type="evidence" value="ECO:0007669"/>
    <property type="project" value="UniProtKB-KW"/>
</dbReference>
<evidence type="ECO:0000256" key="3">
    <source>
        <dbReference type="ARBA" id="ARBA00004240"/>
    </source>
</evidence>
<evidence type="ECO:0000256" key="13">
    <source>
        <dbReference type="ARBA" id="ARBA00022741"/>
    </source>
</evidence>
<reference evidence="32" key="1">
    <citation type="submission" date="2011-08" db="EMBL/GenBank/DDBJ databases">
        <title>The draft genome of Latimeria chalumnae.</title>
        <authorList>
            <person name="Di Palma F."/>
            <person name="Alfoldi J."/>
            <person name="Johnson J."/>
            <person name="Berlin A."/>
            <person name="Gnerre S."/>
            <person name="Jaffe D."/>
            <person name="MacCallum I."/>
            <person name="Young S."/>
            <person name="Walker B.J."/>
            <person name="Lander E."/>
            <person name="Lindblad-Toh K."/>
        </authorList>
    </citation>
    <scope>NUCLEOTIDE SEQUENCE [LARGE SCALE GENOMIC DNA]</scope>
    <source>
        <strain evidence="32">Wild caught</strain>
    </source>
</reference>
<dbReference type="SMART" id="SM01289">
    <property type="entry name" value="PYRIN"/>
    <property type="match status" value="1"/>
</dbReference>
<comment type="catalytic activity">
    <reaction evidence="28">
        <text>ATP + H2O = ADP + phosphate + H(+)</text>
        <dbReference type="Rhea" id="RHEA:13065"/>
        <dbReference type="ChEBI" id="CHEBI:15377"/>
        <dbReference type="ChEBI" id="CHEBI:15378"/>
        <dbReference type="ChEBI" id="CHEBI:30616"/>
        <dbReference type="ChEBI" id="CHEBI:43474"/>
        <dbReference type="ChEBI" id="CHEBI:456216"/>
    </reaction>
    <physiologicalReaction direction="left-to-right" evidence="28">
        <dbReference type="Rhea" id="RHEA:13066"/>
    </physiologicalReaction>
</comment>
<dbReference type="InterPro" id="IPR041267">
    <property type="entry name" value="NLRP_HD2"/>
</dbReference>
<dbReference type="GO" id="GO:0005815">
    <property type="term" value="C:microtubule organizing center"/>
    <property type="evidence" value="ECO:0007669"/>
    <property type="project" value="UniProtKB-SubCell"/>
</dbReference>
<keyword evidence="12" id="KW-0677">Repeat</keyword>
<evidence type="ECO:0000256" key="17">
    <source>
        <dbReference type="ARBA" id="ARBA00022843"/>
    </source>
</evidence>
<accession>H3A7T5</accession>
<dbReference type="InterPro" id="IPR050637">
    <property type="entry name" value="NLRP_innate_immun_reg"/>
</dbReference>
<evidence type="ECO:0000256" key="23">
    <source>
        <dbReference type="ARBA" id="ARBA00023198"/>
    </source>
</evidence>
<evidence type="ECO:0000256" key="21">
    <source>
        <dbReference type="ARBA" id="ARBA00023159"/>
    </source>
</evidence>
<evidence type="ECO:0000256" key="6">
    <source>
        <dbReference type="ARBA" id="ARBA00004613"/>
    </source>
</evidence>
<dbReference type="Pfam" id="PF05729">
    <property type="entry name" value="NACHT"/>
    <property type="match status" value="1"/>
</dbReference>
<dbReference type="STRING" id="7897.ENSLACP00000005706"/>
<keyword evidence="18" id="KW-0805">Transcription regulation</keyword>
<dbReference type="InParanoid" id="H3A7T5"/>
<dbReference type="Pfam" id="PF17779">
    <property type="entry name" value="WHD_NOD2"/>
    <property type="match status" value="1"/>
</dbReference>
<keyword evidence="16" id="KW-0067">ATP-binding</keyword>
<keyword evidence="19" id="KW-0333">Golgi apparatus</keyword>
<keyword evidence="10" id="KW-0964">Secreted</keyword>
<dbReference type="SUPFAM" id="SSF52540">
    <property type="entry name" value="P-loop containing nucleoside triphosphate hydrolases"/>
    <property type="match status" value="1"/>
</dbReference>
<dbReference type="InterPro" id="IPR011029">
    <property type="entry name" value="DEATH-like_dom_sf"/>
</dbReference>
<dbReference type="Ensembl" id="ENSLACT00000005755.1">
    <property type="protein sequence ID" value="ENSLACP00000005706.1"/>
    <property type="gene ID" value="ENSLACG00000005070.1"/>
</dbReference>
<keyword evidence="11" id="KW-0597">Phosphoprotein</keyword>
<evidence type="ECO:0000256" key="1">
    <source>
        <dbReference type="ARBA" id="ARBA00004110"/>
    </source>
</evidence>
<dbReference type="InterPro" id="IPR041075">
    <property type="entry name" value="NOD1/2_WH"/>
</dbReference>
<dbReference type="GO" id="GO:0005634">
    <property type="term" value="C:nucleus"/>
    <property type="evidence" value="ECO:0007669"/>
    <property type="project" value="UniProtKB-SubCell"/>
</dbReference>
<dbReference type="InterPro" id="IPR027417">
    <property type="entry name" value="P-loop_NTPase"/>
</dbReference>
<dbReference type="GO" id="GO:0005524">
    <property type="term" value="F:ATP binding"/>
    <property type="evidence" value="ECO:0007669"/>
    <property type="project" value="UniProtKB-KW"/>
</dbReference>
<dbReference type="PANTHER" id="PTHR45690">
    <property type="entry name" value="NACHT, LRR AND PYD DOMAINS-CONTAINING PROTEIN 12"/>
    <property type="match status" value="1"/>
</dbReference>
<keyword evidence="13" id="KW-0547">Nucleotide-binding</keyword>
<keyword evidence="23" id="KW-0395">Inflammatory response</keyword>
<dbReference type="FunCoup" id="H3A7T5">
    <property type="interactions" value="1344"/>
</dbReference>
<comment type="function">
    <text evidence="27">Independently of inflammasome activation, regulates the differentiation of T helper 2 (Th2) cells and has a role in Th2 cell-dependent asthma and tumor growth. During Th2 differentiation, required for optimal IRF4 binding to IL4 promoter and for IRF4-dependent IL4 transcription. Binds to the consensus DNA sequence 5'-GRRGGNRGAG-3'. May also participate in the transcription of IL5, IL13, GATA3, CCR3, CCR4 and MAF.</text>
</comment>
<evidence type="ECO:0000256" key="18">
    <source>
        <dbReference type="ARBA" id="ARBA00023015"/>
    </source>
</evidence>
<reference evidence="31" key="2">
    <citation type="submission" date="2025-08" db="UniProtKB">
        <authorList>
            <consortium name="Ensembl"/>
        </authorList>
    </citation>
    <scope>IDENTIFICATION</scope>
</reference>
<evidence type="ECO:0000256" key="12">
    <source>
        <dbReference type="ARBA" id="ARBA00022737"/>
    </source>
</evidence>
<evidence type="ECO:0000256" key="20">
    <source>
        <dbReference type="ARBA" id="ARBA00023128"/>
    </source>
</evidence>
<evidence type="ECO:0000256" key="25">
    <source>
        <dbReference type="ARBA" id="ARBA00023233"/>
    </source>
</evidence>
<evidence type="ECO:0000256" key="5">
    <source>
        <dbReference type="ARBA" id="ARBA00004394"/>
    </source>
</evidence>
<evidence type="ECO:0000256" key="11">
    <source>
        <dbReference type="ARBA" id="ARBA00022553"/>
    </source>
</evidence>
<dbReference type="GO" id="GO:0000139">
    <property type="term" value="C:Golgi membrane"/>
    <property type="evidence" value="ECO:0007669"/>
    <property type="project" value="UniProtKB-SubCell"/>
</dbReference>
<dbReference type="Gene3D" id="3.40.50.300">
    <property type="entry name" value="P-loop containing nucleotide triphosphate hydrolases"/>
    <property type="match status" value="1"/>
</dbReference>
<dbReference type="Pfam" id="PF13516">
    <property type="entry name" value="LRR_6"/>
    <property type="match status" value="5"/>
</dbReference>
<dbReference type="eggNOG" id="ENOG502QS9E">
    <property type="taxonomic scope" value="Eukaryota"/>
</dbReference>
<sequence length="999" mass="111871">MASSIKESILRVLDDLREEELKRFKTKLQDTPTKAGLGKIPRGKLEKADTIDVSELMTNHFPAAYAVEITVKILRDINKINLITEFQQYTEAETESSTSAQGTEEGGKSVLKGVTKGTLKSGQHFASGISNFVKKKADDVKQIKKTPCTQYRDEVKKNNEKFKHYSATQGEWLYVNDWYLRLLLTKKKLQRKEKEDFLRTLGEQYKDKMDQLAADTDFCTNTEKLFTADTKGKIPKTVVLQGVPGIGKTFTTKKIMVDWVSSKFLKWPFLYVFYLDCQEINQLTGSLSVADLLLHKYPSLKPVKEKVFSSPETILIILDGFDELKFSFKGKDEGGTESEKNEFPVEIAVSKLLRRKVLLKASLLITTRPEALDRLPEQLVIDRYVEILGLSERGVERYFIKFFKNDQQAFQAFNVMRENEVLFTMCYIPTICWTVCRVLKQLIENGVDLAKDCKSTTQVLVSYMNTVQRFHTQSQENDDAALFKKLGTLALYGVKNQKVLFDQKDLEQFSFSLSEVPSSFLHKMIFEVDENVGIVYSFLHVRIQEFFAALYCVQYEVNEVNALLQEVLHEGKSHLSSTATFIFGFTNTEMADKLSYKISSQFRSSLLDWVKEALKKQRGSDFLQLLHSLYEMHEEEFTKSAMEDLKDINLSDVCSQRLNCIAINHCVLHSCDLDKINLSGITRTKGPVTCTATVFHYARCISYFFCNFYSLCLTQQLGKCALTAGCCGDLSVLSQNSSLTELDLKENKLGDQGVKLLSAGLKEPNCKLHKLGLAECNLTSSSCGKLSAVFVTNSLLTELNLSQNKLGDSGVKMLCDGLNKSNCRLEKLEFIECGLTAGCCTDLSSAISKNSSLTELNLNKNRLGDSGVKLLLAALKEAACGLEKLGLGECDLRAGCCGEFSSIFSNGSSLKDLDLSGNNLGDSEVKLLLAALNDPNCKLQKLRLGKCDLTAGLCNELSSILIKNSSLKELDLSKNKLKDSGVKLLWAALKDSNCKIQKL</sequence>
<evidence type="ECO:0000256" key="27">
    <source>
        <dbReference type="ARBA" id="ARBA00045987"/>
    </source>
</evidence>
<evidence type="ECO:0000256" key="7">
    <source>
        <dbReference type="ARBA" id="ARBA00008665"/>
    </source>
</evidence>
<dbReference type="GeneTree" id="ENSGT00940000160873"/>
<organism evidence="31 32">
    <name type="scientific">Latimeria chalumnae</name>
    <name type="common">Coelacanth</name>
    <dbReference type="NCBI Taxonomy" id="7897"/>
    <lineage>
        <taxon>Eukaryota</taxon>
        <taxon>Metazoa</taxon>
        <taxon>Chordata</taxon>
        <taxon>Craniata</taxon>
        <taxon>Vertebrata</taxon>
        <taxon>Euteleostomi</taxon>
        <taxon>Coelacanthiformes</taxon>
        <taxon>Coelacanthidae</taxon>
        <taxon>Latimeria</taxon>
    </lineage>
</organism>
<dbReference type="PROSITE" id="PS50824">
    <property type="entry name" value="DAPIN"/>
    <property type="match status" value="1"/>
</dbReference>
<dbReference type="SMART" id="SM00368">
    <property type="entry name" value="LRR_RI"/>
    <property type="match status" value="9"/>
</dbReference>
<comment type="similarity">
    <text evidence="7">Belongs to the NLRP family.</text>
</comment>
<evidence type="ECO:0000259" key="29">
    <source>
        <dbReference type="PROSITE" id="PS50824"/>
    </source>
</evidence>
<evidence type="ECO:0000256" key="9">
    <source>
        <dbReference type="ARBA" id="ARBA00022499"/>
    </source>
</evidence>
<dbReference type="GO" id="GO:0005739">
    <property type="term" value="C:mitochondrion"/>
    <property type="evidence" value="ECO:0007669"/>
    <property type="project" value="UniProtKB-SubCell"/>
</dbReference>
<dbReference type="GO" id="GO:0061702">
    <property type="term" value="C:canonical inflammasome complex"/>
    <property type="evidence" value="ECO:0007669"/>
    <property type="project" value="UniProtKB-SubCell"/>
</dbReference>
<dbReference type="HOGENOM" id="CLU_002274_2_1_1"/>
<reference evidence="31" key="3">
    <citation type="submission" date="2025-09" db="UniProtKB">
        <authorList>
            <consortium name="Ensembl"/>
        </authorList>
    </citation>
    <scope>IDENTIFICATION</scope>
</reference>
<evidence type="ECO:0000256" key="28">
    <source>
        <dbReference type="ARBA" id="ARBA00048778"/>
    </source>
</evidence>
<evidence type="ECO:0000256" key="24">
    <source>
        <dbReference type="ARBA" id="ARBA00023212"/>
    </source>
</evidence>
<dbReference type="PROSITE" id="PS50837">
    <property type="entry name" value="NACHT"/>
    <property type="match status" value="1"/>
</dbReference>
<dbReference type="EMBL" id="AFYH01114013">
    <property type="status" value="NOT_ANNOTATED_CDS"/>
    <property type="molecule type" value="Genomic_DNA"/>
</dbReference>
<dbReference type="PANTHER" id="PTHR45690:SF19">
    <property type="entry name" value="NACHT, LRR AND PYD DOMAINS-CONTAINING PROTEIN 3"/>
    <property type="match status" value="1"/>
</dbReference>
<dbReference type="Gene3D" id="1.10.533.10">
    <property type="entry name" value="Death Domain, Fas"/>
    <property type="match status" value="1"/>
</dbReference>
<dbReference type="Proteomes" id="UP000008672">
    <property type="component" value="Unassembled WGS sequence"/>
</dbReference>
<dbReference type="CDD" id="cd08321">
    <property type="entry name" value="Pyrin_ASC-like"/>
    <property type="match status" value="1"/>
</dbReference>
<keyword evidence="32" id="KW-1185">Reference proteome</keyword>
<evidence type="ECO:0000256" key="14">
    <source>
        <dbReference type="ARBA" id="ARBA00022801"/>
    </source>
</evidence>
<evidence type="ECO:0000256" key="10">
    <source>
        <dbReference type="ARBA" id="ARBA00022525"/>
    </source>
</evidence>
<dbReference type="SUPFAM" id="SSF52047">
    <property type="entry name" value="RNI-like"/>
    <property type="match status" value="1"/>
</dbReference>
<evidence type="ECO:0000256" key="4">
    <source>
        <dbReference type="ARBA" id="ARBA00004267"/>
    </source>
</evidence>
<dbReference type="OMA" id="TTAVYMF"/>
<keyword evidence="25" id="KW-1271">Inflammasome</keyword>
<dbReference type="Pfam" id="PF02758">
    <property type="entry name" value="PYRIN"/>
    <property type="match status" value="1"/>
</dbReference>
<dbReference type="Pfam" id="PF17776">
    <property type="entry name" value="NLRC4_HD2"/>
    <property type="match status" value="1"/>
</dbReference>
<evidence type="ECO:0000256" key="19">
    <source>
        <dbReference type="ARBA" id="ARBA00023034"/>
    </source>
</evidence>
<comment type="subcellular location">
    <subcellularLocation>
        <location evidence="4">Cytoplasm</location>
        <location evidence="4">Cytoskeleton</location>
        <location evidence="4">Microtubule organizing center</location>
    </subcellularLocation>
    <subcellularLocation>
        <location evidence="3">Endoplasmic reticulum</location>
    </subcellularLocation>
    <subcellularLocation>
        <location evidence="5">Golgi apparatus membrane</location>
    </subcellularLocation>
    <subcellularLocation>
        <location evidence="1">Inflammasome</location>
    </subcellularLocation>
    <subcellularLocation>
        <location evidence="2">Mitochondrion</location>
    </subcellularLocation>
    <subcellularLocation>
        <location evidence="6">Secreted</location>
    </subcellularLocation>
</comment>
<evidence type="ECO:0000313" key="32">
    <source>
        <dbReference type="Proteomes" id="UP000008672"/>
    </source>
</evidence>
<keyword evidence="9" id="KW-1017">Isopeptide bond</keyword>
<dbReference type="InterPro" id="IPR004020">
    <property type="entry name" value="DAPIN"/>
</dbReference>
<keyword evidence="8" id="KW-0963">Cytoplasm</keyword>
<proteinExistence type="inferred from homology"/>
<keyword evidence="22" id="KW-0804">Transcription</keyword>
<evidence type="ECO:0000256" key="22">
    <source>
        <dbReference type="ARBA" id="ARBA00023163"/>
    </source>
</evidence>
<keyword evidence="15" id="KW-0256">Endoplasmic reticulum</keyword>
<dbReference type="SUPFAM" id="SSF47986">
    <property type="entry name" value="DEATH domain"/>
    <property type="match status" value="1"/>
</dbReference>